<feature type="transmembrane region" description="Helical" evidence="1">
    <location>
        <begin position="103"/>
        <end position="122"/>
    </location>
</feature>
<protein>
    <submittedName>
        <fullName evidence="2">Uncharacterized protein</fullName>
    </submittedName>
</protein>
<keyword evidence="1" id="KW-0472">Membrane</keyword>
<dbReference type="Proteomes" id="UP000244013">
    <property type="component" value="Unassembled WGS sequence"/>
</dbReference>
<evidence type="ECO:0000313" key="2">
    <source>
        <dbReference type="EMBL" id="PTW49371.1"/>
    </source>
</evidence>
<evidence type="ECO:0000256" key="1">
    <source>
        <dbReference type="SAM" id="Phobius"/>
    </source>
</evidence>
<keyword evidence="1" id="KW-0812">Transmembrane</keyword>
<dbReference type="OrthoDB" id="7470108at2"/>
<dbReference type="GeneID" id="91004938"/>
<comment type="caution">
    <text evidence="2">The sequence shown here is derived from an EMBL/GenBank/DDBJ whole genome shotgun (WGS) entry which is preliminary data.</text>
</comment>
<evidence type="ECO:0000313" key="3">
    <source>
        <dbReference type="Proteomes" id="UP000244013"/>
    </source>
</evidence>
<feature type="transmembrane region" description="Helical" evidence="1">
    <location>
        <begin position="134"/>
        <end position="153"/>
    </location>
</feature>
<reference evidence="2 3" key="1">
    <citation type="submission" date="2018-04" db="EMBL/GenBank/DDBJ databases">
        <title>Genomic Encyclopedia of Type Strains, Phase III (KMG-III): the genomes of soil and plant-associated and newly described type strains.</title>
        <authorList>
            <person name="Whitman W."/>
        </authorList>
    </citation>
    <scope>NUCLEOTIDE SEQUENCE [LARGE SCALE GENOMIC DNA]</scope>
    <source>
        <strain evidence="2 3">MA-olki</strain>
    </source>
</reference>
<organism evidence="2 3">
    <name type="scientific">Sphingomonas faeni</name>
    <dbReference type="NCBI Taxonomy" id="185950"/>
    <lineage>
        <taxon>Bacteria</taxon>
        <taxon>Pseudomonadati</taxon>
        <taxon>Pseudomonadota</taxon>
        <taxon>Alphaproteobacteria</taxon>
        <taxon>Sphingomonadales</taxon>
        <taxon>Sphingomonadaceae</taxon>
        <taxon>Sphingomonas</taxon>
    </lineage>
</organism>
<feature type="transmembrane region" description="Helical" evidence="1">
    <location>
        <begin position="64"/>
        <end position="83"/>
    </location>
</feature>
<gene>
    <name evidence="2" type="ORF">C8J25_101879</name>
</gene>
<dbReference type="EMBL" id="QAYE01000001">
    <property type="protein sequence ID" value="PTW49371.1"/>
    <property type="molecule type" value="Genomic_DNA"/>
</dbReference>
<sequence>MKPREIIYKMAESPYPPSFNGSGWGYGFALFSLMLIALVGFYTVSVAARNIVANKGKSESWEHVMALLAATGASGRCIMEVVYKMAWGEVNADTLTTLLTIKNIMDAIIVIPVMSWFLIYNLRVSTVDRNRNKAVRLSISIGLVAIVAAIFAFSKV</sequence>
<keyword evidence="1" id="KW-1133">Transmembrane helix</keyword>
<dbReference type="AlphaFoldDB" id="A0A2T5UD14"/>
<proteinExistence type="predicted"/>
<dbReference type="RefSeq" id="WP_146173292.1">
    <property type="nucleotide sequence ID" value="NZ_QAYE01000001.1"/>
</dbReference>
<name>A0A2T5UD14_9SPHN</name>
<accession>A0A2T5UD14</accession>
<feature type="transmembrane region" description="Helical" evidence="1">
    <location>
        <begin position="24"/>
        <end position="44"/>
    </location>
</feature>